<organism evidence="2 3">
    <name type="scientific">Bifidobacterium vansinderenii</name>
    <dbReference type="NCBI Taxonomy" id="1984871"/>
    <lineage>
        <taxon>Bacteria</taxon>
        <taxon>Bacillati</taxon>
        <taxon>Actinomycetota</taxon>
        <taxon>Actinomycetes</taxon>
        <taxon>Bifidobacteriales</taxon>
        <taxon>Bifidobacteriaceae</taxon>
        <taxon>Bifidobacterium</taxon>
    </lineage>
</organism>
<keyword evidence="2" id="KW-0378">Hydrolase</keyword>
<dbReference type="InterPro" id="IPR017035">
    <property type="entry name" value="UCP035009_HsdR_All3000-type"/>
</dbReference>
<keyword evidence="2" id="KW-0540">Nuclease</keyword>
<keyword evidence="2" id="KW-0808">Transferase</keyword>
<dbReference type="Pfam" id="PF13588">
    <property type="entry name" value="HSDR_N_2"/>
    <property type="match status" value="1"/>
</dbReference>
<dbReference type="GO" id="GO:0004519">
    <property type="term" value="F:endonuclease activity"/>
    <property type="evidence" value="ECO:0007669"/>
    <property type="project" value="UniProtKB-KW"/>
</dbReference>
<keyword evidence="3" id="KW-1185">Reference proteome</keyword>
<sequence>MEFTEAINQVAAKVKELKDSIETEEATKTAFIMPFIGQVLGYDVFNPREVVPEFTADVGVKKGEKVDYALVLDDQVQILIECKKIGAPLTLENASQLYRYFATTRARIGVLTNGQVWNFYMDIDEPNRMDSKPFLVLDLLDIDETVLPELNKLTKPAFDIDSIASSAEELKYVGALKRAVSDEFKTPSDDFVKLLAGHVYDGAFRQQVMEKFRPLVDKALKRYLNDQVNDRLKTALGAEDVKIDAGTQITETPSAEDEPANQEEPDDGIVTTEEEIAAYRIVQAIACSEVDPERVTMRDAKSYCAILLDDNNRKPVVRLFFNTRQKYLGLFDESRNCERVPIESPAGIYGYADQIREEVRRLL</sequence>
<dbReference type="OrthoDB" id="9148007at2"/>
<dbReference type="GO" id="GO:0032259">
    <property type="term" value="P:methylation"/>
    <property type="evidence" value="ECO:0007669"/>
    <property type="project" value="UniProtKB-KW"/>
</dbReference>
<feature type="domain" description="Type I restriction enzyme R protein N-terminal" evidence="1">
    <location>
        <begin position="47"/>
        <end position="119"/>
    </location>
</feature>
<gene>
    <name evidence="2" type="ORF">Tam10B_2507</name>
</gene>
<comment type="caution">
    <text evidence="2">The sequence shown here is derived from an EMBL/GenBank/DDBJ whole genome shotgun (WGS) entry which is preliminary data.</text>
</comment>
<reference evidence="2 3" key="1">
    <citation type="submission" date="2017-05" db="EMBL/GenBank/DDBJ databases">
        <title>Bifidobacterium vansinderenii sp. nov.</title>
        <authorList>
            <person name="Lugli G.A."/>
            <person name="Duranti S."/>
            <person name="Mangifesta M."/>
        </authorList>
    </citation>
    <scope>NUCLEOTIDE SEQUENCE [LARGE SCALE GENOMIC DNA]</scope>
    <source>
        <strain evidence="2 3">Tam10B</strain>
    </source>
</reference>
<proteinExistence type="predicted"/>
<dbReference type="InterPro" id="IPR029464">
    <property type="entry name" value="HSDR_N"/>
</dbReference>
<dbReference type="EMBL" id="NEWD01000052">
    <property type="protein sequence ID" value="OXM99251.1"/>
    <property type="molecule type" value="Genomic_DNA"/>
</dbReference>
<dbReference type="GO" id="GO:0008168">
    <property type="term" value="F:methyltransferase activity"/>
    <property type="evidence" value="ECO:0007669"/>
    <property type="project" value="UniProtKB-KW"/>
</dbReference>
<dbReference type="Proteomes" id="UP000215433">
    <property type="component" value="Unassembled WGS sequence"/>
</dbReference>
<dbReference type="RefSeq" id="WP_093961594.1">
    <property type="nucleotide sequence ID" value="NZ_NEWD01000052.1"/>
</dbReference>
<evidence type="ECO:0000313" key="2">
    <source>
        <dbReference type="EMBL" id="OXM99251.1"/>
    </source>
</evidence>
<keyword evidence="2" id="KW-0255">Endonuclease</keyword>
<keyword evidence="2" id="KW-0489">Methyltransferase</keyword>
<dbReference type="AlphaFoldDB" id="A0A229VUH9"/>
<name>A0A229VUH9_9BIFI</name>
<protein>
    <submittedName>
        <fullName evidence="2">Restriction endonuclease or methylase</fullName>
    </submittedName>
</protein>
<accession>A0A229VUH9</accession>
<dbReference type="PIRSF" id="PIRSF035009">
    <property type="entry name" value="UCP035009_HSDR_N"/>
    <property type="match status" value="1"/>
</dbReference>
<evidence type="ECO:0000259" key="1">
    <source>
        <dbReference type="Pfam" id="PF13588"/>
    </source>
</evidence>
<evidence type="ECO:0000313" key="3">
    <source>
        <dbReference type="Proteomes" id="UP000215433"/>
    </source>
</evidence>